<dbReference type="GO" id="GO:0005524">
    <property type="term" value="F:ATP binding"/>
    <property type="evidence" value="ECO:0007669"/>
    <property type="project" value="UniProtKB-KW"/>
</dbReference>
<dbReference type="InterPro" id="IPR036890">
    <property type="entry name" value="HATPase_C_sf"/>
</dbReference>
<dbReference type="Pfam" id="PF00672">
    <property type="entry name" value="HAMP"/>
    <property type="match status" value="1"/>
</dbReference>
<dbReference type="InterPro" id="IPR003661">
    <property type="entry name" value="HisK_dim/P_dom"/>
</dbReference>
<feature type="transmembrane region" description="Helical" evidence="15">
    <location>
        <begin position="74"/>
        <end position="99"/>
    </location>
</feature>
<keyword evidence="8" id="KW-0547">Nucleotide-binding</keyword>
<evidence type="ECO:0000256" key="7">
    <source>
        <dbReference type="ARBA" id="ARBA00022692"/>
    </source>
</evidence>
<keyword evidence="10" id="KW-0067">ATP-binding</keyword>
<dbReference type="Pfam" id="PF02518">
    <property type="entry name" value="HATPase_c"/>
    <property type="match status" value="1"/>
</dbReference>
<dbReference type="NCBIfam" id="TIGR00229">
    <property type="entry name" value="sensory_box"/>
    <property type="match status" value="1"/>
</dbReference>
<keyword evidence="9" id="KW-0418">Kinase</keyword>
<dbReference type="AlphaFoldDB" id="A0A4U8YS47"/>
<evidence type="ECO:0000259" key="17">
    <source>
        <dbReference type="PROSITE" id="PS50112"/>
    </source>
</evidence>
<evidence type="ECO:0000313" key="19">
    <source>
        <dbReference type="EMBL" id="VFQ44103.1"/>
    </source>
</evidence>
<dbReference type="GO" id="GO:0005886">
    <property type="term" value="C:plasma membrane"/>
    <property type="evidence" value="ECO:0007669"/>
    <property type="project" value="UniProtKB-SubCell"/>
</dbReference>
<dbReference type="PANTHER" id="PTHR43065:SF42">
    <property type="entry name" value="TWO-COMPONENT SENSOR PPRA"/>
    <property type="match status" value="1"/>
</dbReference>
<feature type="transmembrane region" description="Helical" evidence="15">
    <location>
        <begin position="45"/>
        <end position="62"/>
    </location>
</feature>
<evidence type="ECO:0000256" key="12">
    <source>
        <dbReference type="ARBA" id="ARBA00023012"/>
    </source>
</evidence>
<keyword evidence="4" id="KW-1003">Cell membrane</keyword>
<dbReference type="SMART" id="SM00387">
    <property type="entry name" value="HATPase_c"/>
    <property type="match status" value="1"/>
</dbReference>
<dbReference type="EMBL" id="CAADHO010000002">
    <property type="protein sequence ID" value="VFQ44103.1"/>
    <property type="molecule type" value="Genomic_DNA"/>
</dbReference>
<sequence>MTPPLDTPPTEPSQKTGSSPGRMPMDLSMKRPSAEAEKKRQKREFLFIGLLVVTVGLISYAISKASNYGANFPISNTLLMFILININMMLLLTLIILVFRNLAKAYFDRRKKTMGSKLRVKLVIAFITLTLVPTVVLFYFSMQFISTSIAYWFNAPVEQALENSLSIGRELYTHIEKNNAFFLDRIAYQLDKKYLSSSKKSALSNYIVVSQRAFNLDAIEVYGKNTERLTFSISSDTAPTTLNLIAAGELQKAAQSKGIHTLIEESGGQELIRSIATVPFRADRQNARAYVVITIRVSRELVGNISSVTRGFEEYQQIKLMKKPIRTTYFIALSIVALLVLFCAIWFAFYLARSITIPIMELAKGTRRVAEGDLSFHIDVVANDEIGSLVVDFNKMTRDLGISREQLALSARMLKEQNLEIEEQRQYMEIVLQSVSAGVISLDPSGHVATINKSAERMLQVKSKHVIRHHYTELLGGQESQTAKEISEKLENSGNGINFPVSLAISGKPRSFNVHSTTLRDDNGNPMGLVIVFDDMTELEKIQRLAAWREVARRIAHEVKNPLTPIALSAERLKRRYSKVVAEPVFDECTRTIIEHVDLIRNLVNSFASFARFPTANPEPCELPPIVEDCLVLYREGLPDIEFTVEFVNDIPLLNLDRQLIKQALINLIENAVAAVRGRGRIALSLSYNSLKQVVTLEVADSGTGIPDPVKARLFEPYFSTKKSGTGLGLAIVNSIVSDHNAEIRVLDNDPTGTRFVIEFPVQAPA</sequence>
<dbReference type="RefSeq" id="WP_246317748.1">
    <property type="nucleotide sequence ID" value="NZ_CAADHO010000002.1"/>
</dbReference>
<dbReference type="SMART" id="SM00388">
    <property type="entry name" value="HisKA"/>
    <property type="match status" value="1"/>
</dbReference>
<reference evidence="19 20" key="1">
    <citation type="submission" date="2019-03" db="EMBL/GenBank/DDBJ databases">
        <authorList>
            <person name="Nijsse B."/>
        </authorList>
    </citation>
    <scope>NUCLEOTIDE SEQUENCE [LARGE SCALE GENOMIC DNA]</scope>
    <source>
        <strain evidence="19">Desulfoluna butyratoxydans MSL71</strain>
    </source>
</reference>
<dbReference type="Gene3D" id="1.10.287.130">
    <property type="match status" value="1"/>
</dbReference>
<evidence type="ECO:0000256" key="9">
    <source>
        <dbReference type="ARBA" id="ARBA00022777"/>
    </source>
</evidence>
<dbReference type="PRINTS" id="PR00344">
    <property type="entry name" value="BCTRLSENSOR"/>
</dbReference>
<dbReference type="PROSITE" id="PS50885">
    <property type="entry name" value="HAMP"/>
    <property type="match status" value="1"/>
</dbReference>
<dbReference type="CDD" id="cd06225">
    <property type="entry name" value="HAMP"/>
    <property type="match status" value="1"/>
</dbReference>
<feature type="transmembrane region" description="Helical" evidence="15">
    <location>
        <begin position="120"/>
        <end position="140"/>
    </location>
</feature>
<evidence type="ECO:0000256" key="10">
    <source>
        <dbReference type="ARBA" id="ARBA00022840"/>
    </source>
</evidence>
<evidence type="ECO:0000256" key="3">
    <source>
        <dbReference type="ARBA" id="ARBA00012438"/>
    </source>
</evidence>
<dbReference type="InterPro" id="IPR003660">
    <property type="entry name" value="HAMP_dom"/>
</dbReference>
<dbReference type="PROSITE" id="PS50109">
    <property type="entry name" value="HIS_KIN"/>
    <property type="match status" value="1"/>
</dbReference>
<evidence type="ECO:0000313" key="20">
    <source>
        <dbReference type="Proteomes" id="UP000507962"/>
    </source>
</evidence>
<dbReference type="Gene3D" id="3.30.565.10">
    <property type="entry name" value="Histidine kinase-like ATPase, C-terminal domain"/>
    <property type="match status" value="1"/>
</dbReference>
<dbReference type="CDD" id="cd00082">
    <property type="entry name" value="HisKA"/>
    <property type="match status" value="1"/>
</dbReference>
<dbReference type="Gene3D" id="6.10.340.10">
    <property type="match status" value="1"/>
</dbReference>
<accession>A0A4U8YS47</accession>
<dbReference type="Gene3D" id="3.30.450.20">
    <property type="entry name" value="PAS domain"/>
    <property type="match status" value="1"/>
</dbReference>
<evidence type="ECO:0000256" key="1">
    <source>
        <dbReference type="ARBA" id="ARBA00000085"/>
    </source>
</evidence>
<evidence type="ECO:0000259" key="16">
    <source>
        <dbReference type="PROSITE" id="PS50109"/>
    </source>
</evidence>
<dbReference type="Pfam" id="PF00989">
    <property type="entry name" value="PAS"/>
    <property type="match status" value="1"/>
</dbReference>
<feature type="compositionally biased region" description="Pro residues" evidence="14">
    <location>
        <begin position="1"/>
        <end position="11"/>
    </location>
</feature>
<keyword evidence="7 15" id="KW-0812">Transmembrane</keyword>
<dbReference type="SMART" id="SM00304">
    <property type="entry name" value="HAMP"/>
    <property type="match status" value="1"/>
</dbReference>
<dbReference type="InterPro" id="IPR004358">
    <property type="entry name" value="Sig_transdc_His_kin-like_C"/>
</dbReference>
<feature type="transmembrane region" description="Helical" evidence="15">
    <location>
        <begin position="329"/>
        <end position="352"/>
    </location>
</feature>
<evidence type="ECO:0000256" key="11">
    <source>
        <dbReference type="ARBA" id="ARBA00022989"/>
    </source>
</evidence>
<evidence type="ECO:0000256" key="13">
    <source>
        <dbReference type="ARBA" id="ARBA00023136"/>
    </source>
</evidence>
<feature type="region of interest" description="Disordered" evidence="14">
    <location>
        <begin position="1"/>
        <end position="34"/>
    </location>
</feature>
<evidence type="ECO:0000256" key="2">
    <source>
        <dbReference type="ARBA" id="ARBA00004651"/>
    </source>
</evidence>
<feature type="domain" description="Histidine kinase" evidence="16">
    <location>
        <begin position="554"/>
        <end position="764"/>
    </location>
</feature>
<dbReference type="InterPro" id="IPR017232">
    <property type="entry name" value="NtrY"/>
</dbReference>
<dbReference type="Proteomes" id="UP000507962">
    <property type="component" value="Unassembled WGS sequence"/>
</dbReference>
<dbReference type="InterPro" id="IPR035965">
    <property type="entry name" value="PAS-like_dom_sf"/>
</dbReference>
<dbReference type="InterPro" id="IPR013767">
    <property type="entry name" value="PAS_fold"/>
</dbReference>
<dbReference type="SUPFAM" id="SSF55785">
    <property type="entry name" value="PYP-like sensor domain (PAS domain)"/>
    <property type="match status" value="1"/>
</dbReference>
<evidence type="ECO:0000256" key="6">
    <source>
        <dbReference type="ARBA" id="ARBA00022679"/>
    </source>
</evidence>
<name>A0A4U8YS47_9BACT</name>
<evidence type="ECO:0000256" key="8">
    <source>
        <dbReference type="ARBA" id="ARBA00022741"/>
    </source>
</evidence>
<dbReference type="InterPro" id="IPR036097">
    <property type="entry name" value="HisK_dim/P_sf"/>
</dbReference>
<comment type="catalytic activity">
    <reaction evidence="1">
        <text>ATP + protein L-histidine = ADP + protein N-phospho-L-histidine.</text>
        <dbReference type="EC" id="2.7.13.3"/>
    </reaction>
</comment>
<keyword evidence="5" id="KW-0597">Phosphoprotein</keyword>
<evidence type="ECO:0000256" key="14">
    <source>
        <dbReference type="SAM" id="MobiDB-lite"/>
    </source>
</evidence>
<dbReference type="InterPro" id="IPR045671">
    <property type="entry name" value="NtrY-like_N"/>
</dbReference>
<dbReference type="GO" id="GO:0000155">
    <property type="term" value="F:phosphorelay sensor kinase activity"/>
    <property type="evidence" value="ECO:0007669"/>
    <property type="project" value="InterPro"/>
</dbReference>
<dbReference type="Pfam" id="PF00512">
    <property type="entry name" value="HisKA"/>
    <property type="match status" value="1"/>
</dbReference>
<dbReference type="SUPFAM" id="SSF55874">
    <property type="entry name" value="ATPase domain of HSP90 chaperone/DNA topoisomerase II/histidine kinase"/>
    <property type="match status" value="1"/>
</dbReference>
<dbReference type="SUPFAM" id="SSF47384">
    <property type="entry name" value="Homodimeric domain of signal transducing histidine kinase"/>
    <property type="match status" value="1"/>
</dbReference>
<dbReference type="SUPFAM" id="SSF158472">
    <property type="entry name" value="HAMP domain-like"/>
    <property type="match status" value="1"/>
</dbReference>
<comment type="subcellular location">
    <subcellularLocation>
        <location evidence="2">Cell membrane</location>
        <topology evidence="2">Multi-pass membrane protein</topology>
    </subcellularLocation>
</comment>
<dbReference type="GO" id="GO:0006355">
    <property type="term" value="P:regulation of DNA-templated transcription"/>
    <property type="evidence" value="ECO:0007669"/>
    <property type="project" value="InterPro"/>
</dbReference>
<protein>
    <recommendedName>
        <fullName evidence="3">histidine kinase</fullName>
        <ecNumber evidence="3">2.7.13.3</ecNumber>
    </recommendedName>
</protein>
<dbReference type="PANTHER" id="PTHR43065">
    <property type="entry name" value="SENSOR HISTIDINE KINASE"/>
    <property type="match status" value="1"/>
</dbReference>
<dbReference type="PROSITE" id="PS50112">
    <property type="entry name" value="PAS"/>
    <property type="match status" value="1"/>
</dbReference>
<evidence type="ECO:0000259" key="18">
    <source>
        <dbReference type="PROSITE" id="PS50885"/>
    </source>
</evidence>
<feature type="domain" description="HAMP" evidence="18">
    <location>
        <begin position="353"/>
        <end position="405"/>
    </location>
</feature>
<dbReference type="InterPro" id="IPR005467">
    <property type="entry name" value="His_kinase_dom"/>
</dbReference>
<dbReference type="InterPro" id="IPR003594">
    <property type="entry name" value="HATPase_dom"/>
</dbReference>
<dbReference type="Pfam" id="PF19312">
    <property type="entry name" value="NtrY_N"/>
    <property type="match status" value="1"/>
</dbReference>
<evidence type="ECO:0000256" key="4">
    <source>
        <dbReference type="ARBA" id="ARBA00022475"/>
    </source>
</evidence>
<keyword evidence="11 15" id="KW-1133">Transmembrane helix</keyword>
<feature type="domain" description="PAS" evidence="17">
    <location>
        <begin position="424"/>
        <end position="494"/>
    </location>
</feature>
<dbReference type="SMART" id="SM00091">
    <property type="entry name" value="PAS"/>
    <property type="match status" value="1"/>
</dbReference>
<dbReference type="InterPro" id="IPR000014">
    <property type="entry name" value="PAS"/>
</dbReference>
<gene>
    <name evidence="19" type="ORF">MSL71_17470</name>
</gene>
<evidence type="ECO:0000256" key="5">
    <source>
        <dbReference type="ARBA" id="ARBA00022553"/>
    </source>
</evidence>
<keyword evidence="6" id="KW-0808">Transferase</keyword>
<evidence type="ECO:0000256" key="15">
    <source>
        <dbReference type="SAM" id="Phobius"/>
    </source>
</evidence>
<organism evidence="19 20">
    <name type="scientific">Desulfoluna butyratoxydans</name>
    <dbReference type="NCBI Taxonomy" id="231438"/>
    <lineage>
        <taxon>Bacteria</taxon>
        <taxon>Pseudomonadati</taxon>
        <taxon>Thermodesulfobacteriota</taxon>
        <taxon>Desulfobacteria</taxon>
        <taxon>Desulfobacterales</taxon>
        <taxon>Desulfolunaceae</taxon>
        <taxon>Desulfoluna</taxon>
    </lineage>
</organism>
<keyword evidence="13 15" id="KW-0472">Membrane</keyword>
<dbReference type="CDD" id="cd00130">
    <property type="entry name" value="PAS"/>
    <property type="match status" value="1"/>
</dbReference>
<keyword evidence="20" id="KW-1185">Reference proteome</keyword>
<keyword evidence="12" id="KW-0902">Two-component regulatory system</keyword>
<dbReference type="EC" id="2.7.13.3" evidence="3"/>
<proteinExistence type="predicted"/>
<dbReference type="PIRSF" id="PIRSF037532">
    <property type="entry name" value="STHK_NtrY"/>
    <property type="match status" value="1"/>
</dbReference>